<comment type="caution">
    <text evidence="2">The sequence shown here is derived from an EMBL/GenBank/DDBJ whole genome shotgun (WGS) entry which is preliminary data.</text>
</comment>
<keyword evidence="3" id="KW-1185">Reference proteome</keyword>
<name>A0A6I3WM19_9PSED</name>
<dbReference type="OrthoDB" id="6921993at2"/>
<proteinExistence type="predicted"/>
<dbReference type="RefSeq" id="WP_155586497.1">
    <property type="nucleotide sequence ID" value="NZ_JBHSTH010000011.1"/>
</dbReference>
<sequence>MNLKIKSIAISAVISTVATCSAFADDPLALRILKNIDVTSLPGSFALKDVSKGTRLRETQFNNYTTDPDRPGVYLATDKSNSFIYSVEILTINSKGVIICFGDFAMEGTAKTLTALLVEKNKKGAFVAKKEVDMGDECIITR</sequence>
<accession>A0A6I3WM19</accession>
<feature type="chain" id="PRO_5026090821" evidence="1">
    <location>
        <begin position="25"/>
        <end position="142"/>
    </location>
</feature>
<reference evidence="2 3" key="1">
    <citation type="submission" date="2019-11" db="EMBL/GenBank/DDBJ databases">
        <title>Pseudomonas karstica sp. nov. and Pseudomonas spelaei sp. nov. from karst caves.</title>
        <authorList>
            <person name="Zeman M."/>
        </authorList>
    </citation>
    <scope>NUCLEOTIDE SEQUENCE [LARGE SCALE GENOMIC DNA]</scope>
    <source>
        <strain evidence="2 3">CCM 7893</strain>
    </source>
</reference>
<feature type="signal peptide" evidence="1">
    <location>
        <begin position="1"/>
        <end position="24"/>
    </location>
</feature>
<protein>
    <submittedName>
        <fullName evidence="2">Uncharacterized protein</fullName>
    </submittedName>
</protein>
<evidence type="ECO:0000256" key="1">
    <source>
        <dbReference type="SAM" id="SignalP"/>
    </source>
</evidence>
<organism evidence="2 3">
    <name type="scientific">Pseudomonas spelaei</name>
    <dbReference type="NCBI Taxonomy" id="1055469"/>
    <lineage>
        <taxon>Bacteria</taxon>
        <taxon>Pseudomonadati</taxon>
        <taxon>Pseudomonadota</taxon>
        <taxon>Gammaproteobacteria</taxon>
        <taxon>Pseudomonadales</taxon>
        <taxon>Pseudomonadaceae</taxon>
        <taxon>Pseudomonas</taxon>
    </lineage>
</organism>
<dbReference type="EMBL" id="WNNK01000064">
    <property type="protein sequence ID" value="MUF08403.1"/>
    <property type="molecule type" value="Genomic_DNA"/>
</dbReference>
<gene>
    <name evidence="2" type="ORF">GNF76_29190</name>
</gene>
<dbReference type="AlphaFoldDB" id="A0A6I3WM19"/>
<keyword evidence="1" id="KW-0732">Signal</keyword>
<evidence type="ECO:0000313" key="3">
    <source>
        <dbReference type="Proteomes" id="UP000438196"/>
    </source>
</evidence>
<evidence type="ECO:0000313" key="2">
    <source>
        <dbReference type="EMBL" id="MUF08403.1"/>
    </source>
</evidence>
<dbReference type="Proteomes" id="UP000438196">
    <property type="component" value="Unassembled WGS sequence"/>
</dbReference>